<dbReference type="Proteomes" id="UP001059950">
    <property type="component" value="Chromosome"/>
</dbReference>
<dbReference type="InterPro" id="IPR046575">
    <property type="entry name" value="DUF6635"/>
</dbReference>
<feature type="transmembrane region" description="Helical" evidence="1">
    <location>
        <begin position="245"/>
        <end position="267"/>
    </location>
</feature>
<feature type="transmembrane region" description="Helical" evidence="1">
    <location>
        <begin position="69"/>
        <end position="86"/>
    </location>
</feature>
<gene>
    <name evidence="2" type="ORF">KDX31_01390</name>
</gene>
<name>A0ABY5GWA2_9GAMM</name>
<protein>
    <submittedName>
        <fullName evidence="2">Uncharacterized protein</fullName>
    </submittedName>
</protein>
<sequence>MHASEPDKQITGVALQEAIQKAVVSGIRRYFESCRGRVPGFIKRHFSYPAALTTNRVAFGFDVLRAPVNLFWAPLFALVSMIRFLVGRSSRLGWLHRMLGRFPAGFTTRVQTHISELVLSDLLQHDQPHASLSWFVTEELRSLYQQQEMNSATIENFHARMEPVVEEALTQYRITRTASADITNTLSCTVLGAFAFQKFTPGGIGIALMLATVVSTQLAASDFFLGETLGNLYYSVFPPSPSIGVTLATIAGVLSLLSACAALSGIISDPFQAATGLHRYRLNKMLNHMEQDMLRQSGNSFRPKDQYVARIMECFDLIRSGLL</sequence>
<evidence type="ECO:0000313" key="3">
    <source>
        <dbReference type="Proteomes" id="UP001059950"/>
    </source>
</evidence>
<keyword evidence="1" id="KW-0812">Transmembrane</keyword>
<reference evidence="2" key="1">
    <citation type="submission" date="2021-04" db="EMBL/GenBank/DDBJ databases">
        <title>Oceanospirillales bacteria with DddD are important DMSP degraders in coastal seawater.</title>
        <authorList>
            <person name="Liu J."/>
        </authorList>
    </citation>
    <scope>NUCLEOTIDE SEQUENCE</scope>
    <source>
        <strain evidence="2">GY6</strain>
    </source>
</reference>
<evidence type="ECO:0000313" key="2">
    <source>
        <dbReference type="EMBL" id="UTW03723.1"/>
    </source>
</evidence>
<proteinExistence type="predicted"/>
<evidence type="ECO:0000256" key="1">
    <source>
        <dbReference type="SAM" id="Phobius"/>
    </source>
</evidence>
<dbReference type="EMBL" id="CP073344">
    <property type="protein sequence ID" value="UTW03723.1"/>
    <property type="molecule type" value="Genomic_DNA"/>
</dbReference>
<feature type="transmembrane region" description="Helical" evidence="1">
    <location>
        <begin position="204"/>
        <end position="225"/>
    </location>
</feature>
<accession>A0ABY5GWA2</accession>
<dbReference type="Pfam" id="PF20340">
    <property type="entry name" value="DUF6635"/>
    <property type="match status" value="2"/>
</dbReference>
<keyword evidence="1" id="KW-0472">Membrane</keyword>
<keyword evidence="3" id="KW-1185">Reference proteome</keyword>
<organism evidence="2 3">
    <name type="scientific">Amphritea atlantica</name>
    <dbReference type="NCBI Taxonomy" id="355243"/>
    <lineage>
        <taxon>Bacteria</taxon>
        <taxon>Pseudomonadati</taxon>
        <taxon>Pseudomonadota</taxon>
        <taxon>Gammaproteobacteria</taxon>
        <taxon>Oceanospirillales</taxon>
        <taxon>Oceanospirillaceae</taxon>
        <taxon>Amphritea</taxon>
    </lineage>
</organism>
<keyword evidence="1" id="KW-1133">Transmembrane helix</keyword>